<comment type="caution">
    <text evidence="1">The sequence shown here is derived from an EMBL/GenBank/DDBJ whole genome shotgun (WGS) entry which is preliminary data.</text>
</comment>
<evidence type="ECO:0000313" key="1">
    <source>
        <dbReference type="EMBL" id="RWA20251.1"/>
    </source>
</evidence>
<accession>A0A439DUJ4</accession>
<keyword evidence="2" id="KW-1185">Reference proteome</keyword>
<proteinExistence type="predicted"/>
<evidence type="ECO:0000313" key="2">
    <source>
        <dbReference type="Proteomes" id="UP000287177"/>
    </source>
</evidence>
<gene>
    <name evidence="1" type="ORF">MELE44368_18815</name>
</gene>
<organism evidence="1 2">
    <name type="scientific">Mycolicibacterium elephantis DSM 44368</name>
    <dbReference type="NCBI Taxonomy" id="1335622"/>
    <lineage>
        <taxon>Bacteria</taxon>
        <taxon>Bacillati</taxon>
        <taxon>Actinomycetota</taxon>
        <taxon>Actinomycetes</taxon>
        <taxon>Mycobacteriales</taxon>
        <taxon>Mycobacteriaceae</taxon>
        <taxon>Mycolicibacterium</taxon>
    </lineage>
</organism>
<dbReference type="EMBL" id="ATDN01000014">
    <property type="protein sequence ID" value="RWA20251.1"/>
    <property type="molecule type" value="Genomic_DNA"/>
</dbReference>
<name>A0A439DUJ4_9MYCO</name>
<dbReference type="Proteomes" id="UP000287177">
    <property type="component" value="Unassembled WGS sequence"/>
</dbReference>
<dbReference type="AlphaFoldDB" id="A0A439DUJ4"/>
<reference evidence="1 2" key="1">
    <citation type="submission" date="2013-06" db="EMBL/GenBank/DDBJ databases">
        <title>The draft sequence of the Mycobacterium elephantis genome.</title>
        <authorList>
            <person name="Pettersson F.B."/>
            <person name="Das S."/>
            <person name="Dasgupta S."/>
            <person name="Bhattacharya A."/>
            <person name="Kirsebom L.A."/>
        </authorList>
    </citation>
    <scope>NUCLEOTIDE SEQUENCE [LARGE SCALE GENOMIC DNA]</scope>
    <source>
        <strain evidence="1 2">DSM 44368</strain>
    </source>
</reference>
<sequence length="41" mass="4967">MKNRGEPYYVDDRKYFELSTFYDEFGKDWTQRRLPMAGLAA</sequence>
<protein>
    <submittedName>
        <fullName evidence="1">Uncharacterized protein</fullName>
    </submittedName>
</protein>